<feature type="transmembrane region" description="Helical" evidence="1">
    <location>
        <begin position="104"/>
        <end position="126"/>
    </location>
</feature>
<evidence type="ECO:0000313" key="3">
    <source>
        <dbReference type="Proteomes" id="UP000431913"/>
    </source>
</evidence>
<feature type="transmembrane region" description="Helical" evidence="1">
    <location>
        <begin position="156"/>
        <end position="178"/>
    </location>
</feature>
<comment type="caution">
    <text evidence="2">The sequence shown here is derived from an EMBL/GenBank/DDBJ whole genome shotgun (WGS) entry which is preliminary data.</text>
</comment>
<evidence type="ECO:0000313" key="2">
    <source>
        <dbReference type="EMBL" id="MST92466.1"/>
    </source>
</evidence>
<keyword evidence="1" id="KW-1133">Transmembrane helix</keyword>
<feature type="transmembrane region" description="Helical" evidence="1">
    <location>
        <begin position="77"/>
        <end position="98"/>
    </location>
</feature>
<dbReference type="InterPro" id="IPR006938">
    <property type="entry name" value="DUF624"/>
</dbReference>
<dbReference type="Proteomes" id="UP000431913">
    <property type="component" value="Unassembled WGS sequence"/>
</dbReference>
<feature type="transmembrane region" description="Helical" evidence="1">
    <location>
        <begin position="259"/>
        <end position="279"/>
    </location>
</feature>
<name>A0A6I2U610_9FIRM</name>
<keyword evidence="1" id="KW-0812">Transmembrane</keyword>
<dbReference type="AlphaFoldDB" id="A0A6I2U610"/>
<evidence type="ECO:0000256" key="1">
    <source>
        <dbReference type="SAM" id="Phobius"/>
    </source>
</evidence>
<sequence>MCCESGAWIVYRQSGAKKRVFCGENLPVCGERAVDMGFFSNMYTKEGPGVRKDQPPKKGIPRFFEILMRDYGHLLKVNFLFLLCCLPMVTVVLFGLLFHQYLGMLLIAAVLYLLCAVLVGPAMTCLHGITVKTVRDEPCYMWHEFKKCWKGNWKQSVPAGVLFCTLLAMECIAAWYYMFMQSEMNVLLVAFVAFSLLLLTICWLFTTLQMLYLDMPLGGMLKNSLLIMFGYAKRTLPAGLITLVIVIGVVLFVPVPIMLLLLFLGMPALVAVIGDMWAWPVMEQAFHISEQQAARRAEQEGRE</sequence>
<reference evidence="2 3" key="1">
    <citation type="submission" date="2019-08" db="EMBL/GenBank/DDBJ databases">
        <title>In-depth cultivation of the pig gut microbiome towards novel bacterial diversity and tailored functional studies.</title>
        <authorList>
            <person name="Wylensek D."/>
            <person name="Hitch T.C.A."/>
            <person name="Clavel T."/>
        </authorList>
    </citation>
    <scope>NUCLEOTIDE SEQUENCE [LARGE SCALE GENOMIC DNA]</scope>
    <source>
        <strain evidence="2 3">WCA3-601-WT-6J</strain>
    </source>
</reference>
<keyword evidence="1" id="KW-0472">Membrane</keyword>
<dbReference type="Pfam" id="PF04854">
    <property type="entry name" value="DUF624"/>
    <property type="match status" value="1"/>
</dbReference>
<accession>A0A6I2U610</accession>
<proteinExistence type="predicted"/>
<feature type="transmembrane region" description="Helical" evidence="1">
    <location>
        <begin position="184"/>
        <end position="213"/>
    </location>
</feature>
<gene>
    <name evidence="2" type="ORF">FYJ76_11090</name>
</gene>
<protein>
    <submittedName>
        <fullName evidence="2">DUF624 domain-containing protein</fullName>
    </submittedName>
</protein>
<feature type="transmembrane region" description="Helical" evidence="1">
    <location>
        <begin position="234"/>
        <end position="253"/>
    </location>
</feature>
<organism evidence="2 3">
    <name type="scientific">Ruthenibacterium lactatiformans</name>
    <dbReference type="NCBI Taxonomy" id="1550024"/>
    <lineage>
        <taxon>Bacteria</taxon>
        <taxon>Bacillati</taxon>
        <taxon>Bacillota</taxon>
        <taxon>Clostridia</taxon>
        <taxon>Eubacteriales</taxon>
        <taxon>Oscillospiraceae</taxon>
        <taxon>Ruthenibacterium</taxon>
    </lineage>
</organism>
<dbReference type="EMBL" id="VUNJ01000011">
    <property type="protein sequence ID" value="MST92466.1"/>
    <property type="molecule type" value="Genomic_DNA"/>
</dbReference>